<keyword evidence="3" id="KW-1185">Reference proteome</keyword>
<feature type="repeat" description="WD" evidence="1">
    <location>
        <begin position="64"/>
        <end position="105"/>
    </location>
</feature>
<proteinExistence type="predicted"/>
<dbReference type="PROSITE" id="PS50082">
    <property type="entry name" value="WD_REPEATS_2"/>
    <property type="match status" value="1"/>
</dbReference>
<dbReference type="RefSeq" id="WP_253236016.1">
    <property type="nucleotide sequence ID" value="NZ_JAMYJR010000003.1"/>
</dbReference>
<comment type="caution">
    <text evidence="2">The sequence shown here is derived from an EMBL/GenBank/DDBJ whole genome shotgun (WGS) entry which is preliminary data.</text>
</comment>
<keyword evidence="1" id="KW-0853">WD repeat</keyword>
<gene>
    <name evidence="2" type="ORF">M1L60_04620</name>
</gene>
<dbReference type="PROSITE" id="PS50294">
    <property type="entry name" value="WD_REPEATS_REGION"/>
    <property type="match status" value="1"/>
</dbReference>
<evidence type="ECO:0000313" key="3">
    <source>
        <dbReference type="Proteomes" id="UP001523369"/>
    </source>
</evidence>
<dbReference type="SUPFAM" id="SSF69322">
    <property type="entry name" value="Tricorn protease domain 2"/>
    <property type="match status" value="1"/>
</dbReference>
<name>A0ABT1DII6_9ACTN</name>
<dbReference type="SMART" id="SM00320">
    <property type="entry name" value="WD40"/>
    <property type="match status" value="3"/>
</dbReference>
<evidence type="ECO:0000313" key="2">
    <source>
        <dbReference type="EMBL" id="MCO8269875.1"/>
    </source>
</evidence>
<dbReference type="Gene3D" id="2.130.10.10">
    <property type="entry name" value="YVTN repeat-like/Quinoprotein amine dehydrogenase"/>
    <property type="match status" value="1"/>
</dbReference>
<evidence type="ECO:0000256" key="1">
    <source>
        <dbReference type="PROSITE-ProRule" id="PRU00221"/>
    </source>
</evidence>
<dbReference type="Pfam" id="PF00400">
    <property type="entry name" value="WD40"/>
    <property type="match status" value="1"/>
</dbReference>
<organism evidence="2 3">
    <name type="scientific">Paractinoplanes aksuensis</name>
    <dbReference type="NCBI Taxonomy" id="2939490"/>
    <lineage>
        <taxon>Bacteria</taxon>
        <taxon>Bacillati</taxon>
        <taxon>Actinomycetota</taxon>
        <taxon>Actinomycetes</taxon>
        <taxon>Micromonosporales</taxon>
        <taxon>Micromonosporaceae</taxon>
        <taxon>Paractinoplanes</taxon>
    </lineage>
</organism>
<dbReference type="PANTHER" id="PTHR19879">
    <property type="entry name" value="TRANSCRIPTION INITIATION FACTOR TFIID"/>
    <property type="match status" value="1"/>
</dbReference>
<dbReference type="InterPro" id="IPR015943">
    <property type="entry name" value="WD40/YVTN_repeat-like_dom_sf"/>
</dbReference>
<dbReference type="InterPro" id="IPR001680">
    <property type="entry name" value="WD40_rpt"/>
</dbReference>
<sequence length="157" mass="16029">MFAPEPVRSAAFADLRAGTAHDRAIDVSATGAAFAPDGRRLAVAGRNGEVLLLDAGGIAVRAAVTAHDGPAGPVSWSADGRMFVVGGSDGRVTVWDGRTGEPLGALAPAAPGVRTYPVFRPDGHTVMVVSTDGAVHTWDARPSEWVARACRIAASGC</sequence>
<evidence type="ECO:0008006" key="4">
    <source>
        <dbReference type="Google" id="ProtNLM"/>
    </source>
</evidence>
<dbReference type="Proteomes" id="UP001523369">
    <property type="component" value="Unassembled WGS sequence"/>
</dbReference>
<dbReference type="EMBL" id="JAMYJR010000003">
    <property type="protein sequence ID" value="MCO8269875.1"/>
    <property type="molecule type" value="Genomic_DNA"/>
</dbReference>
<reference evidence="2 3" key="1">
    <citation type="submission" date="2022-06" db="EMBL/GenBank/DDBJ databases">
        <title>New Species of the Genus Actinoplanes, ActinopZanes ferrugineus.</title>
        <authorList>
            <person name="Ding P."/>
        </authorList>
    </citation>
    <scope>NUCLEOTIDE SEQUENCE [LARGE SCALE GENOMIC DNA]</scope>
    <source>
        <strain evidence="2 3">TRM88003</strain>
    </source>
</reference>
<dbReference type="PANTHER" id="PTHR19879:SF1">
    <property type="entry name" value="CANNONBALL-RELATED"/>
    <property type="match status" value="1"/>
</dbReference>
<protein>
    <recommendedName>
        <fullName evidence="4">WD40 repeat domain-containing protein</fullName>
    </recommendedName>
</protein>
<accession>A0ABT1DII6</accession>